<evidence type="ECO:0000313" key="3">
    <source>
        <dbReference type="Proteomes" id="UP001212997"/>
    </source>
</evidence>
<sequence>MIPRTARRFSTCAVRAKQKQKRDWWDGPTVTPPSPPPPSADQLKAKARRISKAERDERMDITMALTPVKDYMPGFTRPKDIRTSNWSKGGRYSELKKYESPPQEAYESHTVYLLESRYIVKQGIGRVDCNEFIVGVCRTGDFPLAMERLNNPTSTNETMDNARWPFTKPKFIRKNKWWEQGEDPRELRKRCLLGEDEVSSNGASSSNNVPTEILPSSSSSSTVTQHRGYHTSARAHAQFTGPSTTRRDRARMPLSAWSRPPKPAQDARDDVVPAYYIERKRQRDTICERKEEEGSLMAELSAGILSEGVAASTRVFPEKIPVEVKELDGTIRHPSGFEPPTPETDFHPIASKTPNVDHPLLTTFKVSWEEVLSPSSVEGESIVYSPSSSSRGMRGFHTSAPVRATTVDHPSIHPLPVQPPPVPVSEDIATEVATEAEADSSQTNLLEVVDEDEGEALLQAYTRMPEPLSIEEREEIRKKYSEELRRQPFWRPMLALTFTTRPMALTIARLSRGLEKGLPYYASMENDDRKCLSSYSSRMRSMRLKRMHRLTMSLAKALAGERGGLLGVRFNPDERPRGADGAGLEKPIEFEQRMIEVGVGDWYPLAQELKENFEWDAKEAGIDAFKVYGLDERGLRTDGSSWPEQPAALRARTLKKQAASDQTWAELSKKEKARRMDALAEQNMEAAAKEAARKHRSVYYPR</sequence>
<feature type="compositionally biased region" description="Pro residues" evidence="1">
    <location>
        <begin position="30"/>
        <end position="39"/>
    </location>
</feature>
<dbReference type="Proteomes" id="UP001212997">
    <property type="component" value="Unassembled WGS sequence"/>
</dbReference>
<reference evidence="2" key="1">
    <citation type="submission" date="2022-07" db="EMBL/GenBank/DDBJ databases">
        <title>Genome Sequence of Physisporinus lineatus.</title>
        <authorList>
            <person name="Buettner E."/>
        </authorList>
    </citation>
    <scope>NUCLEOTIDE SEQUENCE</scope>
    <source>
        <strain evidence="2">VT162</strain>
    </source>
</reference>
<evidence type="ECO:0000256" key="1">
    <source>
        <dbReference type="SAM" id="MobiDB-lite"/>
    </source>
</evidence>
<comment type="caution">
    <text evidence="2">The sequence shown here is derived from an EMBL/GenBank/DDBJ whole genome shotgun (WGS) entry which is preliminary data.</text>
</comment>
<keyword evidence="3" id="KW-1185">Reference proteome</keyword>
<feature type="region of interest" description="Disordered" evidence="1">
    <location>
        <begin position="197"/>
        <end position="268"/>
    </location>
</feature>
<gene>
    <name evidence="2" type="ORF">NLI96_g6897</name>
</gene>
<evidence type="ECO:0000313" key="2">
    <source>
        <dbReference type="EMBL" id="KAJ3482564.1"/>
    </source>
</evidence>
<proteinExistence type="predicted"/>
<name>A0AAD5V1V3_9APHY</name>
<accession>A0AAD5V1V3</accession>
<protein>
    <submittedName>
        <fullName evidence="2">Uncharacterized protein</fullName>
    </submittedName>
</protein>
<feature type="region of interest" description="Disordered" evidence="1">
    <location>
        <begin position="1"/>
        <end position="45"/>
    </location>
</feature>
<feature type="compositionally biased region" description="Low complexity" evidence="1">
    <location>
        <begin position="199"/>
        <end position="208"/>
    </location>
</feature>
<dbReference type="EMBL" id="JANAWD010000267">
    <property type="protein sequence ID" value="KAJ3482564.1"/>
    <property type="molecule type" value="Genomic_DNA"/>
</dbReference>
<dbReference type="AlphaFoldDB" id="A0AAD5V1V3"/>
<organism evidence="2 3">
    <name type="scientific">Meripilus lineatus</name>
    <dbReference type="NCBI Taxonomy" id="2056292"/>
    <lineage>
        <taxon>Eukaryota</taxon>
        <taxon>Fungi</taxon>
        <taxon>Dikarya</taxon>
        <taxon>Basidiomycota</taxon>
        <taxon>Agaricomycotina</taxon>
        <taxon>Agaricomycetes</taxon>
        <taxon>Polyporales</taxon>
        <taxon>Meripilaceae</taxon>
        <taxon>Meripilus</taxon>
    </lineage>
</organism>